<dbReference type="Proteomes" id="UP000824969">
    <property type="component" value="Chromosome"/>
</dbReference>
<accession>A0ABN5XJU3</accession>
<gene>
    <name evidence="2" type="ORF">MchiMG62_21090</name>
</gene>
<evidence type="ECO:0000259" key="1">
    <source>
        <dbReference type="Pfam" id="PF01636"/>
    </source>
</evidence>
<name>A0ABN5XJU3_9EURY</name>
<dbReference type="PANTHER" id="PTHR41283">
    <property type="entry name" value="AMINOGLYCOSIDE PHOSPHOTRANSFERASE"/>
    <property type="match status" value="1"/>
</dbReference>
<dbReference type="InterPro" id="IPR002575">
    <property type="entry name" value="Aminoglycoside_PTrfase"/>
</dbReference>
<dbReference type="GeneID" id="66131646"/>
<evidence type="ECO:0000313" key="3">
    <source>
        <dbReference type="Proteomes" id="UP000824969"/>
    </source>
</evidence>
<keyword evidence="3" id="KW-1185">Reference proteome</keyword>
<dbReference type="RefSeq" id="WP_221056951.1">
    <property type="nucleotide sequence ID" value="NZ_AP019781.1"/>
</dbReference>
<protein>
    <recommendedName>
        <fullName evidence="1">Aminoglycoside phosphotransferase domain-containing protein</fullName>
    </recommendedName>
</protein>
<feature type="domain" description="Aminoglycoside phosphotransferase" evidence="1">
    <location>
        <begin position="24"/>
        <end position="254"/>
    </location>
</feature>
<dbReference type="EMBL" id="AP019781">
    <property type="protein sequence ID" value="BBL68928.1"/>
    <property type="molecule type" value="Genomic_DNA"/>
</dbReference>
<dbReference type="PANTHER" id="PTHR41283:SF1">
    <property type="entry name" value="AMINOGLYCOSIDE PHOSPHOTRANSFERASE DOMAIN-CONTAINING PROTEIN"/>
    <property type="match status" value="1"/>
</dbReference>
<organism evidence="2 3">
    <name type="scientific">Methanoculleus chikugoensis</name>
    <dbReference type="NCBI Taxonomy" id="118126"/>
    <lineage>
        <taxon>Archaea</taxon>
        <taxon>Methanobacteriati</taxon>
        <taxon>Methanobacteriota</taxon>
        <taxon>Stenosarchaea group</taxon>
        <taxon>Methanomicrobia</taxon>
        <taxon>Methanomicrobiales</taxon>
        <taxon>Methanomicrobiaceae</taxon>
        <taxon>Methanoculleus</taxon>
    </lineage>
</organism>
<sequence length="351" mass="39121">MTDEREVFEKVEAQVRALTGYTAVRSIPKGFSFERKYLLSCGDAKRYLLRIAPLSDPGVLPYKLAEFEVIRQLRNYSSLVPGAHAFGTSDDGSLCFMVLDFMEGTDGEAALGGLALQDQYRLGVQAGRELKRLHAMPAPKDLPDWPGAVSAKYARKAAAFDAQSLRPPGIDRARLSRYIRENISCIHGAGRTFLHGDYHPANLIVRDGRLTGIIDFNRHDWGDPVHDFLKMAFFTRAISIPFSVGQIDGYHEGPVPALFWKGYAVYCALTIVLDLLWAHDYARKSGLPGEIGRSEARVRRVYADHQALRWTSRAGTGSTRDEGAFRRERRGGAGSVFFCNRQENSGCCRGR</sequence>
<proteinExistence type="predicted"/>
<evidence type="ECO:0000313" key="2">
    <source>
        <dbReference type="EMBL" id="BBL68928.1"/>
    </source>
</evidence>
<dbReference type="Pfam" id="PF01636">
    <property type="entry name" value="APH"/>
    <property type="match status" value="1"/>
</dbReference>
<reference evidence="2 3" key="1">
    <citation type="submission" date="2019-06" db="EMBL/GenBank/DDBJ databases">
        <title>Complete genome sequence of Methanoculleus chikugoensis strain MG62.</title>
        <authorList>
            <person name="Asakawa S."/>
            <person name="Dianou D."/>
        </authorList>
    </citation>
    <scope>NUCLEOTIDE SEQUENCE [LARGE SCALE GENOMIC DNA]</scope>
    <source>
        <strain evidence="2 3">MG62</strain>
    </source>
</reference>